<dbReference type="EMBL" id="CP094298">
    <property type="protein sequence ID" value="UNZ01291.1"/>
    <property type="molecule type" value="Genomic_DNA"/>
</dbReference>
<gene>
    <name evidence="14" type="primary">ctaF1</name>
    <name evidence="14" type="ORF">SRIMR7_03985</name>
</gene>
<evidence type="ECO:0000256" key="5">
    <source>
        <dbReference type="ARBA" id="ARBA00022475"/>
    </source>
</evidence>
<dbReference type="RefSeq" id="WP_003986172.1">
    <property type="nucleotide sequence ID" value="NZ_CP043497.1"/>
</dbReference>
<reference evidence="14 15" key="1">
    <citation type="submission" date="2022-03" db="EMBL/GenBank/DDBJ databases">
        <title>Complete genome of Streptomyces rimosus ssp. rimosus R7 (=ATCC 10970).</title>
        <authorList>
            <person name="Beganovic S."/>
            <person name="Ruckert C."/>
            <person name="Busche T."/>
            <person name="Kalinowski J."/>
            <person name="Wittmann C."/>
        </authorList>
    </citation>
    <scope>NUCLEOTIDE SEQUENCE [LARGE SCALE GENOMIC DNA]</scope>
    <source>
        <strain evidence="14 15">R7</strain>
    </source>
</reference>
<evidence type="ECO:0000313" key="14">
    <source>
        <dbReference type="EMBL" id="UNZ01291.1"/>
    </source>
</evidence>
<keyword evidence="15" id="KW-1185">Reference proteome</keyword>
<evidence type="ECO:0000256" key="12">
    <source>
        <dbReference type="ARBA" id="ARBA00047816"/>
    </source>
</evidence>
<evidence type="ECO:0000256" key="2">
    <source>
        <dbReference type="ARBA" id="ARBA00004651"/>
    </source>
</evidence>
<protein>
    <recommendedName>
        <fullName evidence="4">cytochrome-c oxidase</fullName>
        <ecNumber evidence="4">7.1.1.9</ecNumber>
    </recommendedName>
    <alternativeName>
        <fullName evidence="11">Cytochrome aa3 subunit 4</fullName>
    </alternativeName>
    <alternativeName>
        <fullName evidence="10">Cytochrome c oxidase polypeptide IV</fullName>
    </alternativeName>
</protein>
<comment type="function">
    <text evidence="1">Part of cytochrome c oxidase, its function is unknown.</text>
</comment>
<keyword evidence="6 13" id="KW-0812">Transmembrane</keyword>
<evidence type="ECO:0000256" key="11">
    <source>
        <dbReference type="ARBA" id="ARBA00031401"/>
    </source>
</evidence>
<organism evidence="14 15">
    <name type="scientific">Streptomyces rimosus subsp. rimosus</name>
    <dbReference type="NCBI Taxonomy" id="132474"/>
    <lineage>
        <taxon>Bacteria</taxon>
        <taxon>Bacillati</taxon>
        <taxon>Actinomycetota</taxon>
        <taxon>Actinomycetes</taxon>
        <taxon>Kitasatosporales</taxon>
        <taxon>Streptomycetaceae</taxon>
        <taxon>Streptomyces</taxon>
    </lineage>
</organism>
<comment type="subcellular location">
    <subcellularLocation>
        <location evidence="2">Cell membrane</location>
        <topology evidence="2">Multi-pass membrane protein</topology>
    </subcellularLocation>
</comment>
<feature type="transmembrane region" description="Helical" evidence="13">
    <location>
        <begin position="31"/>
        <end position="51"/>
    </location>
</feature>
<evidence type="ECO:0000256" key="4">
    <source>
        <dbReference type="ARBA" id="ARBA00012949"/>
    </source>
</evidence>
<evidence type="ECO:0000256" key="13">
    <source>
        <dbReference type="SAM" id="Phobius"/>
    </source>
</evidence>
<proteinExistence type="inferred from homology"/>
<dbReference type="Proteomes" id="UP000829494">
    <property type="component" value="Chromosome"/>
</dbReference>
<evidence type="ECO:0000256" key="3">
    <source>
        <dbReference type="ARBA" id="ARBA00006870"/>
    </source>
</evidence>
<evidence type="ECO:0000256" key="1">
    <source>
        <dbReference type="ARBA" id="ARBA00002536"/>
    </source>
</evidence>
<evidence type="ECO:0000256" key="6">
    <source>
        <dbReference type="ARBA" id="ARBA00022692"/>
    </source>
</evidence>
<accession>A0ABY3YUJ9</accession>
<feature type="transmembrane region" description="Helical" evidence="13">
    <location>
        <begin position="90"/>
        <end position="122"/>
    </location>
</feature>
<name>A0ABY3YUJ9_STRRM</name>
<evidence type="ECO:0000256" key="9">
    <source>
        <dbReference type="ARBA" id="ARBA00023136"/>
    </source>
</evidence>
<sequence>MKTEAILFAGVAAFFFVAGLGYAFWSEEPAGTAALAVSFLMSSLVSGFCALNHHKRGKRPEDHKEAEVRERYGSLGFFPPRSAYPPLTGLAVALTALGVVFGLWLFVIGAGLLVACVVGMVLESSGHA</sequence>
<evidence type="ECO:0000256" key="7">
    <source>
        <dbReference type="ARBA" id="ARBA00022967"/>
    </source>
</evidence>
<keyword evidence="9 13" id="KW-0472">Membrane</keyword>
<evidence type="ECO:0000256" key="10">
    <source>
        <dbReference type="ARBA" id="ARBA00031366"/>
    </source>
</evidence>
<feature type="transmembrane region" description="Helical" evidence="13">
    <location>
        <begin position="5"/>
        <end position="25"/>
    </location>
</feature>
<dbReference type="PIRSF" id="PIRSF017385">
    <property type="entry name" value="CtaF"/>
    <property type="match status" value="1"/>
</dbReference>
<keyword evidence="8 13" id="KW-1133">Transmembrane helix</keyword>
<dbReference type="EC" id="7.1.1.9" evidence="4"/>
<keyword evidence="5" id="KW-1003">Cell membrane</keyword>
<dbReference type="InterPro" id="IPR021050">
    <property type="entry name" value="Cyt_c_oxidase_su4_actinobac"/>
</dbReference>
<evidence type="ECO:0000313" key="15">
    <source>
        <dbReference type="Proteomes" id="UP000829494"/>
    </source>
</evidence>
<comment type="catalytic activity">
    <reaction evidence="12">
        <text>4 Fe(II)-[cytochrome c] + O2 + 8 H(+)(in) = 4 Fe(III)-[cytochrome c] + 2 H2O + 4 H(+)(out)</text>
        <dbReference type="Rhea" id="RHEA:11436"/>
        <dbReference type="Rhea" id="RHEA-COMP:10350"/>
        <dbReference type="Rhea" id="RHEA-COMP:14399"/>
        <dbReference type="ChEBI" id="CHEBI:15377"/>
        <dbReference type="ChEBI" id="CHEBI:15378"/>
        <dbReference type="ChEBI" id="CHEBI:15379"/>
        <dbReference type="ChEBI" id="CHEBI:29033"/>
        <dbReference type="ChEBI" id="CHEBI:29034"/>
        <dbReference type="EC" id="7.1.1.9"/>
    </reaction>
</comment>
<evidence type="ECO:0000256" key="8">
    <source>
        <dbReference type="ARBA" id="ARBA00022989"/>
    </source>
</evidence>
<keyword evidence="7" id="KW-1278">Translocase</keyword>
<dbReference type="Pfam" id="PF12270">
    <property type="entry name" value="Cyt_c_ox_IV"/>
    <property type="match status" value="1"/>
</dbReference>
<dbReference type="GeneID" id="66859635"/>
<comment type="similarity">
    <text evidence="3">Belongs to the cytochrome c oxidase bacterial subunit CtaF family.</text>
</comment>